<gene>
    <name evidence="2" type="ORF">J3998_02410</name>
</gene>
<dbReference type="PANTHER" id="PTHR30469:SF15">
    <property type="entry name" value="HLYD FAMILY OF SECRETION PROTEINS"/>
    <property type="match status" value="1"/>
</dbReference>
<evidence type="ECO:0000256" key="1">
    <source>
        <dbReference type="SAM" id="Coils"/>
    </source>
</evidence>
<name>A0ABS3Q264_9GAMM</name>
<dbReference type="Gene3D" id="2.40.30.170">
    <property type="match status" value="1"/>
</dbReference>
<sequence length="410" mass="44393">MSKLLKRLVPVLIIGLAIGTFVYMKNSKPQQPPVQVSEKVWSVDALTVQLQSISAVQTLYGEVESNALVQAAAPISAVVEKVAVLPGDEIKKGQLLVALSNQDVSILLQQAQADVADARAQLQLQKLTIEANHQRLEHEQKVLGLKQEALQRAKSLLKKNLASQSAVDTAKEALVRQEYVVVGADLAVKQSDAQLSQLQARLQKALTALEQAKLNQQRAVVKAPFAGRISSVGVSVGDRVNTGAVMVSFYSLDSLELKAKLPANSLPQAQQALDNGQPLQAYIDSDNAQRVSMPMKRLAGQATTSGVDAYFAVPNELHQKRPGELMEIYLQGRVQSQVAAVPYSAVYGNNRIYVIEDQRLQSMQVSLQGEVMHNGKLQALVSAPQLQNGMKVLVTHLPNAINGLKVAEVE</sequence>
<comment type="caution">
    <text evidence="2">The sequence shown here is derived from an EMBL/GenBank/DDBJ whole genome shotgun (WGS) entry which is preliminary data.</text>
</comment>
<evidence type="ECO:0000313" key="3">
    <source>
        <dbReference type="Proteomes" id="UP000664835"/>
    </source>
</evidence>
<evidence type="ECO:0000313" key="2">
    <source>
        <dbReference type="EMBL" id="MBO1926414.1"/>
    </source>
</evidence>
<feature type="coiled-coil region" evidence="1">
    <location>
        <begin position="101"/>
        <end position="139"/>
    </location>
</feature>
<dbReference type="PANTHER" id="PTHR30469">
    <property type="entry name" value="MULTIDRUG RESISTANCE PROTEIN MDTA"/>
    <property type="match status" value="1"/>
</dbReference>
<keyword evidence="1" id="KW-0175">Coiled coil</keyword>
<reference evidence="2 3" key="1">
    <citation type="submission" date="2021-03" db="EMBL/GenBank/DDBJ databases">
        <title>Thiomicrorhabdus sp.nov.,novel sulfur-oxidizing bacteria isolated from coastal sediment.</title>
        <authorList>
            <person name="Liu X."/>
        </authorList>
    </citation>
    <scope>NUCLEOTIDE SEQUENCE [LARGE SCALE GENOMIC DNA]</scope>
    <source>
        <strain evidence="2 3">6S2-11</strain>
    </source>
</reference>
<dbReference type="EMBL" id="JAGETV010000003">
    <property type="protein sequence ID" value="MBO1926414.1"/>
    <property type="molecule type" value="Genomic_DNA"/>
</dbReference>
<dbReference type="Gene3D" id="1.10.287.470">
    <property type="entry name" value="Helix hairpin bin"/>
    <property type="match status" value="1"/>
</dbReference>
<keyword evidence="3" id="KW-1185">Reference proteome</keyword>
<organism evidence="2 3">
    <name type="scientific">Thiomicrorhabdus marina</name>
    <dbReference type="NCBI Taxonomy" id="2818442"/>
    <lineage>
        <taxon>Bacteria</taxon>
        <taxon>Pseudomonadati</taxon>
        <taxon>Pseudomonadota</taxon>
        <taxon>Gammaproteobacteria</taxon>
        <taxon>Thiotrichales</taxon>
        <taxon>Piscirickettsiaceae</taxon>
        <taxon>Thiomicrorhabdus</taxon>
    </lineage>
</organism>
<protein>
    <submittedName>
        <fullName evidence="2">HlyD family efflux transporter periplasmic adaptor subunit</fullName>
    </submittedName>
</protein>
<dbReference type="Proteomes" id="UP000664835">
    <property type="component" value="Unassembled WGS sequence"/>
</dbReference>
<accession>A0ABS3Q264</accession>
<dbReference type="RefSeq" id="WP_208147344.1">
    <property type="nucleotide sequence ID" value="NZ_JAGETV010000003.1"/>
</dbReference>
<dbReference type="Gene3D" id="2.40.50.100">
    <property type="match status" value="1"/>
</dbReference>
<dbReference type="SUPFAM" id="SSF111369">
    <property type="entry name" value="HlyD-like secretion proteins"/>
    <property type="match status" value="1"/>
</dbReference>
<feature type="coiled-coil region" evidence="1">
    <location>
        <begin position="188"/>
        <end position="215"/>
    </location>
</feature>
<proteinExistence type="predicted"/>